<evidence type="ECO:0000313" key="2">
    <source>
        <dbReference type="EMBL" id="CCH86307.1"/>
    </source>
</evidence>
<keyword evidence="1" id="KW-1133">Transmembrane helix</keyword>
<evidence type="ECO:0008006" key="4">
    <source>
        <dbReference type="Google" id="ProtNLM"/>
    </source>
</evidence>
<dbReference type="OrthoDB" id="5176800at2"/>
<reference evidence="2 3" key="1">
    <citation type="journal article" date="2012" name="J. Bacteriol.">
        <title>Genome Sequence of Radiation-Resistant Modestobacter marinus Strain BC501, a Representative Actinobacterium That Thrives on Calcareous Stone Surfaces.</title>
        <authorList>
            <person name="Normand P."/>
            <person name="Gury J."/>
            <person name="Pujic P."/>
            <person name="Chouaia B."/>
            <person name="Crotti E."/>
            <person name="Brusetti L."/>
            <person name="Daffonchio D."/>
            <person name="Vacherie B."/>
            <person name="Barbe V."/>
            <person name="Medigue C."/>
            <person name="Calteau A."/>
            <person name="Ghodhbane-Gtari F."/>
            <person name="Essoussi I."/>
            <person name="Nouioui I."/>
            <person name="Abbassi-Ghozzi I."/>
            <person name="Gtari M."/>
        </authorList>
    </citation>
    <scope>NUCLEOTIDE SEQUENCE [LARGE SCALE GENOMIC DNA]</scope>
    <source>
        <strain evidence="3">BC 501</strain>
    </source>
</reference>
<dbReference type="eggNOG" id="COG1511">
    <property type="taxonomic scope" value="Bacteria"/>
</dbReference>
<protein>
    <recommendedName>
        <fullName evidence="4">Integral membrane protein</fullName>
    </recommendedName>
</protein>
<dbReference type="STRING" id="477641.MODMU_0857"/>
<keyword evidence="3" id="KW-1185">Reference proteome</keyword>
<dbReference type="KEGG" id="mmar:MODMU_0857"/>
<evidence type="ECO:0000256" key="1">
    <source>
        <dbReference type="SAM" id="Phobius"/>
    </source>
</evidence>
<feature type="transmembrane region" description="Helical" evidence="1">
    <location>
        <begin position="167"/>
        <end position="187"/>
    </location>
</feature>
<dbReference type="HOGENOM" id="CLU_045983_0_0_11"/>
<keyword evidence="1" id="KW-0812">Transmembrane</keyword>
<dbReference type="EMBL" id="FO203431">
    <property type="protein sequence ID" value="CCH86307.1"/>
    <property type="molecule type" value="Genomic_DNA"/>
</dbReference>
<feature type="transmembrane region" description="Helical" evidence="1">
    <location>
        <begin position="316"/>
        <end position="337"/>
    </location>
</feature>
<proteinExistence type="predicted"/>
<sequence length="347" mass="35218">MPGGFTPPPGPAEAGVETERSAGSPVAALARGVLVPALVATVIGLAFVVVFLDAFHAPVPHDLPVGVVGSTAQVEQVRTALDRAAPGEFAVTRLTDEAAARSAVLHRDVYAAFLPGPPARLLSAGANGQGVTMTVTQAFAPLAQQAGGQLQAEDLRPLAPGDTRGLGIFYGAFGVVLGGFLFGIQSYSAAPKLPLRWRLVSIGLFAVVSALLVSWAAAVLYAAVPASFGTVALLVGLLALSVAATAALVLRTIGSAGTFVTSLGLVILGNATSTGNLPAEYLPPWLHPLAEVLPPGVAVRALRGTTYFAGDGVARALWVLGLWSVVPLGLIAVLDAVRRGRARPASG</sequence>
<dbReference type="OMA" id="ACTIPAY"/>
<feature type="transmembrane region" description="Helical" evidence="1">
    <location>
        <begin position="28"/>
        <end position="52"/>
    </location>
</feature>
<gene>
    <name evidence="2" type="ordered locus">MODMU_0857</name>
</gene>
<organism evidence="2 3">
    <name type="scientific">Modestobacter italicus (strain DSM 44449 / CECT 9708 / BC 501)</name>
    <dbReference type="NCBI Taxonomy" id="2732864"/>
    <lineage>
        <taxon>Bacteria</taxon>
        <taxon>Bacillati</taxon>
        <taxon>Actinomycetota</taxon>
        <taxon>Actinomycetes</taxon>
        <taxon>Geodermatophilales</taxon>
        <taxon>Geodermatophilaceae</taxon>
        <taxon>Modestobacter</taxon>
    </lineage>
</organism>
<keyword evidence="1" id="KW-0472">Membrane</keyword>
<evidence type="ECO:0000313" key="3">
    <source>
        <dbReference type="Proteomes" id="UP000006461"/>
    </source>
</evidence>
<name>I4ESE4_MODI5</name>
<dbReference type="Proteomes" id="UP000006461">
    <property type="component" value="Chromosome"/>
</dbReference>
<dbReference type="AlphaFoldDB" id="I4ESE4"/>
<feature type="transmembrane region" description="Helical" evidence="1">
    <location>
        <begin position="230"/>
        <end position="250"/>
    </location>
</feature>
<accession>I4ESE4</accession>
<feature type="transmembrane region" description="Helical" evidence="1">
    <location>
        <begin position="199"/>
        <end position="224"/>
    </location>
</feature>